<reference evidence="2" key="2">
    <citation type="submission" date="2022-10" db="UniProtKB">
        <authorList>
            <consortium name="EnsemblMetazoa"/>
        </authorList>
    </citation>
    <scope>IDENTIFICATION</scope>
    <source>
        <strain evidence="2">LVP_AGWG</strain>
    </source>
</reference>
<reference evidence="3" key="1">
    <citation type="submission" date="2017-06" db="EMBL/GenBank/DDBJ databases">
        <title>Aedes aegypti genome working group (AGWG) sequencing and assembly.</title>
        <authorList>
            <consortium name="Aedes aegypti Genome Working Group (AGWG)"/>
            <person name="Matthews B.J."/>
        </authorList>
    </citation>
    <scope>NUCLEOTIDE SEQUENCE [LARGE SCALE GENOMIC DNA]</scope>
    <source>
        <strain evidence="3">LVP_AGWG</strain>
    </source>
</reference>
<dbReference type="SUPFAM" id="SSF56672">
    <property type="entry name" value="DNA/RNA polymerases"/>
    <property type="match status" value="1"/>
</dbReference>
<organism evidence="2 3">
    <name type="scientific">Aedes aegypti</name>
    <name type="common">Yellowfever mosquito</name>
    <name type="synonym">Culex aegypti</name>
    <dbReference type="NCBI Taxonomy" id="7159"/>
    <lineage>
        <taxon>Eukaryota</taxon>
        <taxon>Metazoa</taxon>
        <taxon>Ecdysozoa</taxon>
        <taxon>Arthropoda</taxon>
        <taxon>Hexapoda</taxon>
        <taxon>Insecta</taxon>
        <taxon>Pterygota</taxon>
        <taxon>Neoptera</taxon>
        <taxon>Endopterygota</taxon>
        <taxon>Diptera</taxon>
        <taxon>Nematocera</taxon>
        <taxon>Culicoidea</taxon>
        <taxon>Culicidae</taxon>
        <taxon>Culicinae</taxon>
        <taxon>Aedini</taxon>
        <taxon>Aedes</taxon>
        <taxon>Stegomyia</taxon>
    </lineage>
</organism>
<dbReference type="InterPro" id="IPR000477">
    <property type="entry name" value="RT_dom"/>
</dbReference>
<dbReference type="Pfam" id="PF00078">
    <property type="entry name" value="RVT_1"/>
    <property type="match status" value="1"/>
</dbReference>
<dbReference type="AlphaFoldDB" id="A0A903VAC5"/>
<gene>
    <name evidence="2" type="primary">110680440</name>
</gene>
<evidence type="ECO:0000313" key="3">
    <source>
        <dbReference type="Proteomes" id="UP000008820"/>
    </source>
</evidence>
<dbReference type="GO" id="GO:0071897">
    <property type="term" value="P:DNA biosynthetic process"/>
    <property type="evidence" value="ECO:0007669"/>
    <property type="project" value="UniProtKB-ARBA"/>
</dbReference>
<sequence length="359" mass="41389">MEIQNTHRKKERPILNRKQINEDVNHIAPKDFGSIKELSNIIQASIKRNSGTTTHTPKYYWSKELTDLYKAKSEARKQFNQHSNENLIAMNLANARFLRQKKILMKERLSAITKDIDPQDTKANWQLVRRQKYGSRSESKNNIIATSKEIAQEFLKENFGPPQVGMLDLMTKQSATEERQLLTVESWKEILRKKKARSAPGTDRLTYEVLRNLSTEAQSKIVKEINEYFLNGCLPDFLKEIRIVPIKKPGRDARDVTSSRPIACLPTIVKSANSAVLQVIQKHMEENQVLPDLSFGFRSGKSTEDCLAYATNHIMEGRRKNRVTIGVFFDFTNAFNSVNVDKLKEILQEEAFPEDTVWY</sequence>
<evidence type="ECO:0000259" key="1">
    <source>
        <dbReference type="Pfam" id="PF00078"/>
    </source>
</evidence>
<dbReference type="OrthoDB" id="7743922at2759"/>
<evidence type="ECO:0000313" key="2">
    <source>
        <dbReference type="EnsemblMetazoa" id="AAEL020346-PA"/>
    </source>
</evidence>
<feature type="domain" description="Reverse transcriptase" evidence="1">
    <location>
        <begin position="246"/>
        <end position="355"/>
    </location>
</feature>
<dbReference type="PANTHER" id="PTHR19446">
    <property type="entry name" value="REVERSE TRANSCRIPTASES"/>
    <property type="match status" value="1"/>
</dbReference>
<name>A0A903VAC5_AEDAE</name>
<accession>A0A903VAC5</accession>
<protein>
    <recommendedName>
        <fullName evidence="1">Reverse transcriptase domain-containing protein</fullName>
    </recommendedName>
</protein>
<dbReference type="Proteomes" id="UP000008820">
    <property type="component" value="Unassembled WGS sequence"/>
</dbReference>
<proteinExistence type="predicted"/>
<dbReference type="InterPro" id="IPR043502">
    <property type="entry name" value="DNA/RNA_pol_sf"/>
</dbReference>
<keyword evidence="3" id="KW-1185">Reference proteome</keyword>
<dbReference type="EnsemblMetazoa" id="AAEL020346-RA">
    <property type="protein sequence ID" value="AAEL020346-PA"/>
    <property type="gene ID" value="AAEL020346"/>
</dbReference>